<dbReference type="EMBL" id="JAHQIW010003624">
    <property type="protein sequence ID" value="KAJ1359458.1"/>
    <property type="molecule type" value="Genomic_DNA"/>
</dbReference>
<evidence type="ECO:0000313" key="1">
    <source>
        <dbReference type="EMBL" id="KAJ1359458.1"/>
    </source>
</evidence>
<name>A0AAD5QPC4_PARTN</name>
<sequence>MYKKEKKRPTMKVERKIARKAVSEDLPHLPQKLLNEQSKYMKFIGDLSEIADSFFYTYKPAYPKTATLRADPESQLTNIS</sequence>
<protein>
    <submittedName>
        <fullName evidence="1">Uncharacterized protein</fullName>
    </submittedName>
</protein>
<keyword evidence="2" id="KW-1185">Reference proteome</keyword>
<reference evidence="1" key="1">
    <citation type="submission" date="2021-06" db="EMBL/GenBank/DDBJ databases">
        <title>Parelaphostrongylus tenuis whole genome reference sequence.</title>
        <authorList>
            <person name="Garwood T.J."/>
            <person name="Larsen P.A."/>
            <person name="Fountain-Jones N.M."/>
            <person name="Garbe J.R."/>
            <person name="Macchietto M.G."/>
            <person name="Kania S.A."/>
            <person name="Gerhold R.W."/>
            <person name="Richards J.E."/>
            <person name="Wolf T.M."/>
        </authorList>
    </citation>
    <scope>NUCLEOTIDE SEQUENCE</scope>
    <source>
        <strain evidence="1">MNPRO001-30</strain>
        <tissue evidence="1">Meninges</tissue>
    </source>
</reference>
<proteinExistence type="predicted"/>
<accession>A0AAD5QPC4</accession>
<gene>
    <name evidence="1" type="ORF">KIN20_018202</name>
</gene>
<comment type="caution">
    <text evidence="1">The sequence shown here is derived from an EMBL/GenBank/DDBJ whole genome shotgun (WGS) entry which is preliminary data.</text>
</comment>
<evidence type="ECO:0000313" key="2">
    <source>
        <dbReference type="Proteomes" id="UP001196413"/>
    </source>
</evidence>
<organism evidence="1 2">
    <name type="scientific">Parelaphostrongylus tenuis</name>
    <name type="common">Meningeal worm</name>
    <dbReference type="NCBI Taxonomy" id="148309"/>
    <lineage>
        <taxon>Eukaryota</taxon>
        <taxon>Metazoa</taxon>
        <taxon>Ecdysozoa</taxon>
        <taxon>Nematoda</taxon>
        <taxon>Chromadorea</taxon>
        <taxon>Rhabditida</taxon>
        <taxon>Rhabditina</taxon>
        <taxon>Rhabditomorpha</taxon>
        <taxon>Strongyloidea</taxon>
        <taxon>Metastrongylidae</taxon>
        <taxon>Parelaphostrongylus</taxon>
    </lineage>
</organism>
<dbReference type="Proteomes" id="UP001196413">
    <property type="component" value="Unassembled WGS sequence"/>
</dbReference>
<dbReference type="AlphaFoldDB" id="A0AAD5QPC4"/>